<evidence type="ECO:0000256" key="1">
    <source>
        <dbReference type="SAM" id="SignalP"/>
    </source>
</evidence>
<dbReference type="Proteomes" id="UP000800200">
    <property type="component" value="Unassembled WGS sequence"/>
</dbReference>
<dbReference type="OrthoDB" id="1859733at2759"/>
<evidence type="ECO:0000313" key="2">
    <source>
        <dbReference type="EMBL" id="KAF2185985.1"/>
    </source>
</evidence>
<dbReference type="PANTHER" id="PTHR35567:SF1">
    <property type="entry name" value="CONSERVED FUNGAL PROTEIN (AFU_ORTHOLOGUE AFUA_1G14230)"/>
    <property type="match status" value="1"/>
</dbReference>
<proteinExistence type="predicted"/>
<evidence type="ECO:0000313" key="3">
    <source>
        <dbReference type="Proteomes" id="UP000800200"/>
    </source>
</evidence>
<name>A0A6A6E4Q7_9PEZI</name>
<accession>A0A6A6E4Q7</accession>
<dbReference type="PANTHER" id="PTHR35567">
    <property type="entry name" value="MALATE DEHYDROGENASE (AFU_ORTHOLOGUE AFUA_2G13800)"/>
    <property type="match status" value="1"/>
</dbReference>
<dbReference type="AlphaFoldDB" id="A0A6A6E4Q7"/>
<gene>
    <name evidence="2" type="ORF">K469DRAFT_707167</name>
</gene>
<protein>
    <recommendedName>
        <fullName evidence="4">Malate dehydrogenase</fullName>
    </recommendedName>
</protein>
<dbReference type="InterPro" id="IPR021851">
    <property type="entry name" value="DUF3455"/>
</dbReference>
<dbReference type="EMBL" id="ML994631">
    <property type="protein sequence ID" value="KAF2185985.1"/>
    <property type="molecule type" value="Genomic_DNA"/>
</dbReference>
<dbReference type="Pfam" id="PF11937">
    <property type="entry name" value="DUF3455"/>
    <property type="match status" value="1"/>
</dbReference>
<reference evidence="2" key="1">
    <citation type="journal article" date="2020" name="Stud. Mycol.">
        <title>101 Dothideomycetes genomes: a test case for predicting lifestyles and emergence of pathogens.</title>
        <authorList>
            <person name="Haridas S."/>
            <person name="Albert R."/>
            <person name="Binder M."/>
            <person name="Bloem J."/>
            <person name="Labutti K."/>
            <person name="Salamov A."/>
            <person name="Andreopoulos B."/>
            <person name="Baker S."/>
            <person name="Barry K."/>
            <person name="Bills G."/>
            <person name="Bluhm B."/>
            <person name="Cannon C."/>
            <person name="Castanera R."/>
            <person name="Culley D."/>
            <person name="Daum C."/>
            <person name="Ezra D."/>
            <person name="Gonzalez J."/>
            <person name="Henrissat B."/>
            <person name="Kuo A."/>
            <person name="Liang C."/>
            <person name="Lipzen A."/>
            <person name="Lutzoni F."/>
            <person name="Magnuson J."/>
            <person name="Mondo S."/>
            <person name="Nolan M."/>
            <person name="Ohm R."/>
            <person name="Pangilinan J."/>
            <person name="Park H.-J."/>
            <person name="Ramirez L."/>
            <person name="Alfaro M."/>
            <person name="Sun H."/>
            <person name="Tritt A."/>
            <person name="Yoshinaga Y."/>
            <person name="Zwiers L.-H."/>
            <person name="Turgeon B."/>
            <person name="Goodwin S."/>
            <person name="Spatafora J."/>
            <person name="Crous P."/>
            <person name="Grigoriev I."/>
        </authorList>
    </citation>
    <scope>NUCLEOTIDE SEQUENCE</scope>
    <source>
        <strain evidence="2">CBS 207.26</strain>
    </source>
</reference>
<organism evidence="2 3">
    <name type="scientific">Zopfia rhizophila CBS 207.26</name>
    <dbReference type="NCBI Taxonomy" id="1314779"/>
    <lineage>
        <taxon>Eukaryota</taxon>
        <taxon>Fungi</taxon>
        <taxon>Dikarya</taxon>
        <taxon>Ascomycota</taxon>
        <taxon>Pezizomycotina</taxon>
        <taxon>Dothideomycetes</taxon>
        <taxon>Dothideomycetes incertae sedis</taxon>
        <taxon>Zopfiaceae</taxon>
        <taxon>Zopfia</taxon>
    </lineage>
</organism>
<feature type="chain" id="PRO_5025573342" description="Malate dehydrogenase" evidence="1">
    <location>
        <begin position="23"/>
        <end position="242"/>
    </location>
</feature>
<feature type="signal peptide" evidence="1">
    <location>
        <begin position="1"/>
        <end position="22"/>
    </location>
</feature>
<evidence type="ECO:0008006" key="4">
    <source>
        <dbReference type="Google" id="ProtNLM"/>
    </source>
</evidence>
<keyword evidence="1" id="KW-0732">Signal</keyword>
<keyword evidence="3" id="KW-1185">Reference proteome</keyword>
<sequence length="242" mass="25570">MLSSTLSAAVMALSLLTSAVTAVPTWGPPWGHPDPRAGQTPNLSRLKMPQNTLPPPTGLQLKFVGLGLGTQNYTCGSDGTAQPGSNGAVAKLYDLGTRLNSDPMAQWKLGSISGLALSLSSNQRMLDGYLQSQGYQRILGDHYFNAAKTPTFSLNKVLPLPFPLLYAFKNASMAAPQSACPGTKNEGAVPWLKLDDAGGSEGGVNTVYRLETAGGMQPATCQGMKATFEVPYAAQYWVYGPK</sequence>